<evidence type="ECO:0000313" key="4">
    <source>
        <dbReference type="Proteomes" id="UP000001171"/>
    </source>
</evidence>
<sequence>MSPNGYYAWAAQPPSARDVENQRILTRIKEIHEDSGGVIGAPRMHEDLSIEGERVSLNRVARLMAVNGFQGWTHKKGRGRKRPAARPAGLKDHLARDFTATEPETKWRSQNHRR</sequence>
<reference evidence="3 4" key="1">
    <citation type="journal article" date="2004" name="Proc. Natl. Acad. Sci. U.S.A.">
        <title>Genome sequence of the deep-sea gamma-proteobacterium Idiomarina loihiensis reveals amino acid fermentation as a source of carbon and energy.</title>
        <authorList>
            <person name="Hou S."/>
            <person name="Saw J.H."/>
            <person name="Lee K.S."/>
            <person name="Freitas T.A."/>
            <person name="Belisle C."/>
            <person name="Kawarabayasi Y."/>
            <person name="Donachie S.P."/>
            <person name="Pikina A."/>
            <person name="Galperin M.Y."/>
            <person name="Koonin E.V."/>
            <person name="Makarova K.S."/>
            <person name="Omelchenko M.V."/>
            <person name="Sorokin A."/>
            <person name="Wolf Y.I."/>
            <person name="Li Q.X."/>
            <person name="Keum Y.S."/>
            <person name="Campbell S."/>
            <person name="Denery J."/>
            <person name="Aizawa S."/>
            <person name="Shibata S."/>
            <person name="Malahoff A."/>
            <person name="Alam M."/>
        </authorList>
    </citation>
    <scope>NUCLEOTIDE SEQUENCE [LARGE SCALE GENOMIC DNA]</scope>
    <source>
        <strain evidence="4">ATCC BAA-735 / DSM 15497 / L2-TR</strain>
    </source>
</reference>
<evidence type="ECO:0000256" key="1">
    <source>
        <dbReference type="SAM" id="MobiDB-lite"/>
    </source>
</evidence>
<keyword evidence="4" id="KW-1185">Reference proteome</keyword>
<evidence type="ECO:0000259" key="2">
    <source>
        <dbReference type="Pfam" id="PF13276"/>
    </source>
</evidence>
<evidence type="ECO:0000313" key="3">
    <source>
        <dbReference type="EMBL" id="AAV80895.1"/>
    </source>
</evidence>
<dbReference type="Proteomes" id="UP000001171">
    <property type="component" value="Chromosome"/>
</dbReference>
<proteinExistence type="predicted"/>
<organism evidence="3 4">
    <name type="scientific">Idiomarina loihiensis (strain ATCC BAA-735 / DSM 15497 / L2-TR)</name>
    <dbReference type="NCBI Taxonomy" id="283942"/>
    <lineage>
        <taxon>Bacteria</taxon>
        <taxon>Pseudomonadati</taxon>
        <taxon>Pseudomonadota</taxon>
        <taxon>Gammaproteobacteria</taxon>
        <taxon>Alteromonadales</taxon>
        <taxon>Idiomarinaceae</taxon>
        <taxon>Idiomarina</taxon>
    </lineage>
</organism>
<dbReference type="KEGG" id="ilo:IL0051"/>
<name>Q5QZX0_IDILO</name>
<feature type="domain" description="HTH-like" evidence="2">
    <location>
        <begin position="21"/>
        <end position="76"/>
    </location>
</feature>
<dbReference type="eggNOG" id="COG2801">
    <property type="taxonomic scope" value="Bacteria"/>
</dbReference>
<dbReference type="STRING" id="283942.IL0051"/>
<dbReference type="InterPro" id="IPR050900">
    <property type="entry name" value="Transposase_IS3/IS150/IS904"/>
</dbReference>
<dbReference type="PANTHER" id="PTHR46889:SF4">
    <property type="entry name" value="TRANSPOSASE INSO FOR INSERTION SEQUENCE ELEMENT IS911B-RELATED"/>
    <property type="match status" value="1"/>
</dbReference>
<feature type="region of interest" description="Disordered" evidence="1">
    <location>
        <begin position="73"/>
        <end position="114"/>
    </location>
</feature>
<dbReference type="EMBL" id="AE017340">
    <property type="protein sequence ID" value="AAV80895.1"/>
    <property type="molecule type" value="Genomic_DNA"/>
</dbReference>
<dbReference type="Pfam" id="PF13276">
    <property type="entry name" value="HTH_21"/>
    <property type="match status" value="1"/>
</dbReference>
<feature type="compositionally biased region" description="Basic residues" evidence="1">
    <location>
        <begin position="73"/>
        <end position="84"/>
    </location>
</feature>
<gene>
    <name evidence="3" type="primary">tra5_2</name>
    <name evidence="3" type="ordered locus">IL0051</name>
</gene>
<accession>Q5QZX0</accession>
<dbReference type="PANTHER" id="PTHR46889">
    <property type="entry name" value="TRANSPOSASE INSF FOR INSERTION SEQUENCE IS3B-RELATED"/>
    <property type="match status" value="1"/>
</dbReference>
<dbReference type="InterPro" id="IPR025948">
    <property type="entry name" value="HTH-like_dom"/>
</dbReference>
<dbReference type="AlphaFoldDB" id="Q5QZX0"/>
<protein>
    <submittedName>
        <fullName evidence="3">Transposase Tra5 related protein</fullName>
    </submittedName>
</protein>
<dbReference type="HOGENOM" id="CLU_027402_21_8_6"/>